<keyword evidence="5 15" id="KW-0963">Cytoplasm</keyword>
<dbReference type="Gene3D" id="3.40.50.450">
    <property type="match status" value="1"/>
</dbReference>
<feature type="binding site" description="in other chain" evidence="15">
    <location>
        <position position="236"/>
    </location>
    <ligand>
        <name>substrate</name>
        <note>ligand shared between dimeric partners</note>
    </ligand>
</feature>
<comment type="caution">
    <text evidence="15">Lacks conserved residue(s) required for the propagation of feature annotation.</text>
</comment>
<dbReference type="InterPro" id="IPR012003">
    <property type="entry name" value="ATP_PFK_prok-type"/>
</dbReference>
<evidence type="ECO:0000256" key="2">
    <source>
        <dbReference type="ARBA" id="ARBA00002659"/>
    </source>
</evidence>
<feature type="active site" description="Proton acceptor" evidence="15">
    <location>
        <position position="138"/>
    </location>
</feature>
<dbReference type="InterPro" id="IPR012828">
    <property type="entry name" value="PFKA_ATP_prok"/>
</dbReference>
<feature type="binding site" description="in other chain" evidence="15">
    <location>
        <begin position="263"/>
        <end position="266"/>
    </location>
    <ligand>
        <name>substrate</name>
        <note>ligand shared between dimeric partners</note>
    </ligand>
</feature>
<dbReference type="InterPro" id="IPR022953">
    <property type="entry name" value="ATP_PFK"/>
</dbReference>
<organism evidence="17 18">
    <name type="scientific">Mycoplasmopsis fermentans (strain ATCC 19989 / NBRC 14854 / NCTC 10117 / PG18)</name>
    <name type="common">Mycoplasma fermentans</name>
    <dbReference type="NCBI Taxonomy" id="496833"/>
    <lineage>
        <taxon>Bacteria</taxon>
        <taxon>Bacillati</taxon>
        <taxon>Mycoplasmatota</taxon>
        <taxon>Mycoplasmoidales</taxon>
        <taxon>Metamycoplasmataceae</taxon>
        <taxon>Mycoplasmopsis</taxon>
    </lineage>
</organism>
<evidence type="ECO:0000256" key="1">
    <source>
        <dbReference type="ARBA" id="ARBA00001946"/>
    </source>
</evidence>
<dbReference type="GO" id="GO:0042802">
    <property type="term" value="F:identical protein binding"/>
    <property type="evidence" value="ECO:0007669"/>
    <property type="project" value="TreeGrafter"/>
</dbReference>
<keyword evidence="11 15" id="KW-0067">ATP-binding</keyword>
<protein>
    <recommendedName>
        <fullName evidence="15">ATP-dependent 6-phosphofructokinase</fullName>
        <shortName evidence="15">ATP-PFK</shortName>
        <shortName evidence="15">Phosphofructokinase</shortName>
        <ecNumber evidence="15">2.7.1.11</ecNumber>
    </recommendedName>
    <alternativeName>
        <fullName evidence="15">Phosphohexokinase</fullName>
    </alternativeName>
</protein>
<gene>
    <name evidence="15" type="primary">pfkA</name>
    <name evidence="17" type="ordered locus">MBIO_0422</name>
</gene>
<evidence type="ECO:0000313" key="17">
    <source>
        <dbReference type="EMBL" id="BAH69687.1"/>
    </source>
</evidence>
<dbReference type="GO" id="GO:0046872">
    <property type="term" value="F:metal ion binding"/>
    <property type="evidence" value="ECO:0007669"/>
    <property type="project" value="UniProtKB-KW"/>
</dbReference>
<evidence type="ECO:0000256" key="7">
    <source>
        <dbReference type="ARBA" id="ARBA00022679"/>
    </source>
</evidence>
<comment type="similarity">
    <text evidence="15">Belongs to the phosphofructokinase type A (PFKA) family. ATP-dependent PFK group I subfamily. Prokaryotic clade 'B1' sub-subfamily.</text>
</comment>
<dbReference type="NCBIfam" id="TIGR02482">
    <property type="entry name" value="PFKA_ATP"/>
    <property type="match status" value="1"/>
</dbReference>
<comment type="subunit">
    <text evidence="15">Homotetramer.</text>
</comment>
<comment type="subcellular location">
    <subcellularLocation>
        <location evidence="3 15">Cytoplasm</location>
    </subcellularLocation>
</comment>
<feature type="binding site" evidence="15">
    <location>
        <position position="22"/>
    </location>
    <ligand>
        <name>ATP</name>
        <dbReference type="ChEBI" id="CHEBI:30616"/>
    </ligand>
</feature>
<dbReference type="Pfam" id="PF00365">
    <property type="entry name" value="PFK"/>
    <property type="match status" value="1"/>
</dbReference>
<keyword evidence="6 15" id="KW-0021">Allosteric enzyme</keyword>
<dbReference type="InterPro" id="IPR015912">
    <property type="entry name" value="Phosphofructokinase_CS"/>
</dbReference>
<sequence>MLFLSRWIMKKIKRIAILTSGGDAPGMNSAIRAAAKMARSRGIETFLVYEGYKGLVDDNIVPSTKIDLDFFNSRGGTCIYSARYPQFKDPEIREIAIKNLNKRKIDALIVIGGDGSYAGAQLLHEKGIKTIGLPGTIDNDIASSDFTIGYDTALNTVVRCIDQIRDTAASHKRIMIIEVMGNNCGDLALHTGLATGAEVIATSEYRLDEKEIVKTCVELTTNAKPVRRNITIVVSEKLYNIKQLAKDIEKATGWETRPNVLGHIQRGGNPSAQERILASLFGIKAVECLLEGKSGVAIGIIDNDIVASPISEALSMINKSKAKVRNKAIKFNELNRLD</sequence>
<dbReference type="PIRSF" id="PIRSF000532">
    <property type="entry name" value="ATP_PFK_prok"/>
    <property type="match status" value="1"/>
</dbReference>
<dbReference type="HOGENOM" id="CLU_020655_0_1_14"/>
<dbReference type="Gene3D" id="3.40.50.460">
    <property type="entry name" value="Phosphofructokinase domain"/>
    <property type="match status" value="1"/>
</dbReference>
<feature type="binding site" description="in other chain" evidence="15">
    <location>
        <begin position="196"/>
        <end position="198"/>
    </location>
    <ligand>
        <name>ADP</name>
        <dbReference type="ChEBI" id="CHEBI:456216"/>
        <note>allosteric activator; ligand shared between dimeric partners</note>
    </ligand>
</feature>
<comment type="activity regulation">
    <text evidence="15">Allosterically activated by ADP and other diphosphonucleosides, and allosterically inhibited by phosphoenolpyruvate.</text>
</comment>
<feature type="binding site" evidence="15">
    <location>
        <begin position="83"/>
        <end position="84"/>
    </location>
    <ligand>
        <name>ATP</name>
        <dbReference type="ChEBI" id="CHEBI:30616"/>
    </ligand>
</feature>
<dbReference type="PANTHER" id="PTHR13697">
    <property type="entry name" value="PHOSPHOFRUCTOKINASE"/>
    <property type="match status" value="1"/>
</dbReference>
<dbReference type="GO" id="GO:0005945">
    <property type="term" value="C:6-phosphofructokinase complex"/>
    <property type="evidence" value="ECO:0007669"/>
    <property type="project" value="TreeGrafter"/>
</dbReference>
<keyword evidence="7 15" id="KW-0808">Transferase</keyword>
<dbReference type="InterPro" id="IPR035966">
    <property type="entry name" value="PKF_sf"/>
</dbReference>
<feature type="binding site" description="in other chain" evidence="15">
    <location>
        <begin position="136"/>
        <end position="138"/>
    </location>
    <ligand>
        <name>substrate</name>
        <note>ligand shared between dimeric partners</note>
    </ligand>
</feature>
<feature type="binding site" evidence="15">
    <location>
        <position position="114"/>
    </location>
    <ligand>
        <name>Mg(2+)</name>
        <dbReference type="ChEBI" id="CHEBI:18420"/>
        <note>catalytic</note>
    </ligand>
</feature>
<dbReference type="GO" id="GO:0005524">
    <property type="term" value="F:ATP binding"/>
    <property type="evidence" value="ECO:0007669"/>
    <property type="project" value="UniProtKB-UniRule"/>
</dbReference>
<dbReference type="PATRIC" id="fig|496833.3.peg.849"/>
<evidence type="ECO:0000256" key="10">
    <source>
        <dbReference type="ARBA" id="ARBA00022777"/>
    </source>
</evidence>
<dbReference type="HAMAP" id="MF_00339">
    <property type="entry name" value="Phosphofructokinase_I_B1"/>
    <property type="match status" value="1"/>
</dbReference>
<evidence type="ECO:0000256" key="9">
    <source>
        <dbReference type="ARBA" id="ARBA00022741"/>
    </source>
</evidence>
<evidence type="ECO:0000256" key="11">
    <source>
        <dbReference type="ARBA" id="ARBA00022840"/>
    </source>
</evidence>
<dbReference type="AlphaFoldDB" id="C4XEW5"/>
<dbReference type="GO" id="GO:0061621">
    <property type="term" value="P:canonical glycolysis"/>
    <property type="evidence" value="ECO:0007669"/>
    <property type="project" value="TreeGrafter"/>
</dbReference>
<keyword evidence="18" id="KW-1185">Reference proteome</keyword>
<evidence type="ECO:0000313" key="18">
    <source>
        <dbReference type="Proteomes" id="UP000006810"/>
    </source>
</evidence>
<keyword evidence="8 15" id="KW-0479">Metal-binding</keyword>
<evidence type="ECO:0000256" key="13">
    <source>
        <dbReference type="ARBA" id="ARBA00023152"/>
    </source>
</evidence>
<keyword evidence="12 15" id="KW-0460">Magnesium</keyword>
<evidence type="ECO:0000256" key="4">
    <source>
        <dbReference type="ARBA" id="ARBA00004679"/>
    </source>
</evidence>
<feature type="binding site" evidence="15">
    <location>
        <begin position="113"/>
        <end position="116"/>
    </location>
    <ligand>
        <name>ATP</name>
        <dbReference type="ChEBI" id="CHEBI:30616"/>
    </ligand>
</feature>
<dbReference type="PANTHER" id="PTHR13697:SF4">
    <property type="entry name" value="ATP-DEPENDENT 6-PHOSPHOFRUCTOKINASE"/>
    <property type="match status" value="1"/>
</dbReference>
<reference evidence="17 18" key="1">
    <citation type="journal article" date="2009" name="Curr. Microbiol.">
        <title>Molecular cloning and expression of a novel cholinephosphotransferase involved in glycoglycerophospholipid biosynthesis of Mycoplasma fermentans.</title>
        <authorList>
            <person name="Ishida N."/>
            <person name="Irikura D."/>
            <person name="Matsuda K."/>
            <person name="Sato S."/>
            <person name="Asano K."/>
        </authorList>
    </citation>
    <scope>NUCLEOTIDE SEQUENCE [LARGE SCALE GENOMIC DNA]</scope>
    <source>
        <strain evidence="18">ATCC 19989 / NBRC 14854 / NCTC 10117 / PG18</strain>
    </source>
</reference>
<dbReference type="NCBIfam" id="NF002872">
    <property type="entry name" value="PRK03202.1"/>
    <property type="match status" value="1"/>
</dbReference>
<dbReference type="GO" id="GO:0030388">
    <property type="term" value="P:fructose 1,6-bisphosphate metabolic process"/>
    <property type="evidence" value="ECO:0007669"/>
    <property type="project" value="TreeGrafter"/>
</dbReference>
<dbReference type="eggNOG" id="COG0205">
    <property type="taxonomic scope" value="Bacteria"/>
</dbReference>
<evidence type="ECO:0000256" key="12">
    <source>
        <dbReference type="ARBA" id="ARBA00022842"/>
    </source>
</evidence>
<name>C4XEW5_MYCFP</name>
<feature type="binding site" description="in other chain" evidence="15">
    <location>
        <begin position="180"/>
        <end position="182"/>
    </location>
    <ligand>
        <name>substrate</name>
        <note>ligand shared between dimeric partners</note>
    </ligand>
</feature>
<keyword evidence="10 15" id="KW-0418">Kinase</keyword>
<accession>C4XEW5</accession>
<dbReference type="EC" id="2.7.1.11" evidence="15"/>
<dbReference type="PROSITE" id="PS00433">
    <property type="entry name" value="PHOSPHOFRUCTOKINASE"/>
    <property type="match status" value="1"/>
</dbReference>
<proteinExistence type="inferred from homology"/>
<dbReference type="GO" id="GO:0006002">
    <property type="term" value="P:fructose 6-phosphate metabolic process"/>
    <property type="evidence" value="ECO:0007669"/>
    <property type="project" value="UniProtKB-UniRule"/>
</dbReference>
<feature type="binding site" evidence="15">
    <location>
        <position position="173"/>
    </location>
    <ligand>
        <name>substrate</name>
        <note>ligand shared between dimeric partners</note>
    </ligand>
</feature>
<dbReference type="GO" id="GO:0016208">
    <property type="term" value="F:AMP binding"/>
    <property type="evidence" value="ECO:0007669"/>
    <property type="project" value="TreeGrafter"/>
</dbReference>
<dbReference type="PRINTS" id="PR00476">
    <property type="entry name" value="PHFRCTKINASE"/>
</dbReference>
<keyword evidence="9 15" id="KW-0547">Nucleotide-binding</keyword>
<dbReference type="Proteomes" id="UP000006810">
    <property type="component" value="Chromosome"/>
</dbReference>
<comment type="cofactor">
    <cofactor evidence="1 15">
        <name>Mg(2+)</name>
        <dbReference type="ChEBI" id="CHEBI:18420"/>
    </cofactor>
</comment>
<evidence type="ECO:0000259" key="16">
    <source>
        <dbReference type="Pfam" id="PF00365"/>
    </source>
</evidence>
<dbReference type="UniPathway" id="UPA00109">
    <property type="reaction ID" value="UER00182"/>
</dbReference>
<evidence type="ECO:0000256" key="3">
    <source>
        <dbReference type="ARBA" id="ARBA00004496"/>
    </source>
</evidence>
<dbReference type="GO" id="GO:0070095">
    <property type="term" value="F:fructose-6-phosphate binding"/>
    <property type="evidence" value="ECO:0007669"/>
    <property type="project" value="TreeGrafter"/>
</dbReference>
<comment type="pathway">
    <text evidence="4 15">Carbohydrate degradation; glycolysis; D-glyceraldehyde 3-phosphate and glycerone phosphate from D-glucose: step 3/4.</text>
</comment>
<feature type="domain" description="Phosphofructokinase" evidence="16">
    <location>
        <begin position="14"/>
        <end position="289"/>
    </location>
</feature>
<feature type="binding site" evidence="15">
    <location>
        <begin position="32"/>
        <end position="36"/>
    </location>
    <ligand>
        <name>ADP</name>
        <dbReference type="ChEBI" id="CHEBI:456216"/>
        <note>allosteric activator; ligand shared between dimeric partners</note>
    </ligand>
</feature>
<comment type="catalytic activity">
    <reaction evidence="14 15">
        <text>beta-D-fructose 6-phosphate + ATP = beta-D-fructose 1,6-bisphosphate + ADP + H(+)</text>
        <dbReference type="Rhea" id="RHEA:16109"/>
        <dbReference type="ChEBI" id="CHEBI:15378"/>
        <dbReference type="ChEBI" id="CHEBI:30616"/>
        <dbReference type="ChEBI" id="CHEBI:32966"/>
        <dbReference type="ChEBI" id="CHEBI:57634"/>
        <dbReference type="ChEBI" id="CHEBI:456216"/>
        <dbReference type="EC" id="2.7.1.11"/>
    </reaction>
</comment>
<dbReference type="KEGG" id="mfp:MBIO_0422"/>
<dbReference type="InterPro" id="IPR000023">
    <property type="entry name" value="Phosphofructokinase_dom"/>
</dbReference>
<feature type="binding site" description="in other chain" evidence="15">
    <location>
        <position position="165"/>
    </location>
    <ligand>
        <name>ADP</name>
        <dbReference type="ChEBI" id="CHEBI:456216"/>
        <note>allosteric activator; ligand shared between dimeric partners</note>
    </ligand>
</feature>
<evidence type="ECO:0000256" key="6">
    <source>
        <dbReference type="ARBA" id="ARBA00022533"/>
    </source>
</evidence>
<evidence type="ECO:0000256" key="14">
    <source>
        <dbReference type="ARBA" id="ARBA00048070"/>
    </source>
</evidence>
<dbReference type="FunFam" id="3.40.50.460:FF:000002">
    <property type="entry name" value="ATP-dependent 6-phosphofructokinase"/>
    <property type="match status" value="1"/>
</dbReference>
<keyword evidence="13 15" id="KW-0324">Glycolysis</keyword>
<evidence type="ECO:0000256" key="5">
    <source>
        <dbReference type="ARBA" id="ARBA00022490"/>
    </source>
</evidence>
<feature type="binding site" evidence="15">
    <location>
        <position position="257"/>
    </location>
    <ligand>
        <name>substrate</name>
        <note>ligand shared between dimeric partners</note>
    </ligand>
</feature>
<evidence type="ECO:0000256" key="8">
    <source>
        <dbReference type="ARBA" id="ARBA00022723"/>
    </source>
</evidence>
<evidence type="ECO:0000256" key="15">
    <source>
        <dbReference type="HAMAP-Rule" id="MF_00339"/>
    </source>
</evidence>
<dbReference type="GO" id="GO:0048029">
    <property type="term" value="F:monosaccharide binding"/>
    <property type="evidence" value="ECO:0007669"/>
    <property type="project" value="TreeGrafter"/>
</dbReference>
<dbReference type="EMBL" id="AP009608">
    <property type="protein sequence ID" value="BAH69687.1"/>
    <property type="molecule type" value="Genomic_DNA"/>
</dbReference>
<dbReference type="GO" id="GO:0003872">
    <property type="term" value="F:6-phosphofructokinase activity"/>
    <property type="evidence" value="ECO:0007669"/>
    <property type="project" value="UniProtKB-UniRule"/>
</dbReference>
<comment type="function">
    <text evidence="2 15">Catalyzes the phosphorylation of D-fructose 6-phosphate to fructose 1,6-bisphosphate by ATP, the first committing step of glycolysis.</text>
</comment>
<dbReference type="SUPFAM" id="SSF53784">
    <property type="entry name" value="Phosphofructokinase"/>
    <property type="match status" value="1"/>
</dbReference>